<evidence type="ECO:0000256" key="6">
    <source>
        <dbReference type="ARBA" id="ARBA00022741"/>
    </source>
</evidence>
<evidence type="ECO:0000259" key="15">
    <source>
        <dbReference type="PROSITE" id="PS50042"/>
    </source>
</evidence>
<keyword evidence="7 17" id="KW-0418">Kinase</keyword>
<dbReference type="AlphaFoldDB" id="A0A1Y1HX43"/>
<keyword evidence="6 12" id="KW-0547">Nucleotide-binding</keyword>
<dbReference type="PANTHER" id="PTHR24353:SF143">
    <property type="entry name" value="PROTEIN KINASE DOMAIN-CONTAINING PROTEIN"/>
    <property type="match status" value="1"/>
</dbReference>
<evidence type="ECO:0000256" key="5">
    <source>
        <dbReference type="ARBA" id="ARBA00022679"/>
    </source>
</evidence>
<accession>A0A1Y1HX43</accession>
<dbReference type="GO" id="GO:0005524">
    <property type="term" value="F:ATP binding"/>
    <property type="evidence" value="ECO:0007669"/>
    <property type="project" value="UniProtKB-UniRule"/>
</dbReference>
<feature type="domain" description="Cyclic nucleotide-binding" evidence="15">
    <location>
        <begin position="555"/>
        <end position="623"/>
    </location>
</feature>
<feature type="region of interest" description="Disordered" evidence="13">
    <location>
        <begin position="17"/>
        <end position="37"/>
    </location>
</feature>
<sequence>MKMETLLDTTGQHCVEEGSSFLEDSPPGTPRSPSGFDTFTGSGMLLNFLTPVKTGPRKGDTSHEDAAFLSPTSTLDGGTFSPDSVISETDWTVFDRPKPRVLDFGAVSSDLSKVTLTEEQDAKAEDICCAENPRGRQLRFPSFPNTDDSWITVFDKEARGDDPGFQSRDLTPASEPNAVETGVVSETSRNAKEDDHSPSAPNLPTPVARALFDPAPESLAEHSLKGLPVSSWEKSSFEVQKQPTRSSQFKATWARTNIPGAAVLRRTADGVTKLENRRERGIFEHSKIGLDTEEEWTAVKLEESLAPGSAVAPSVTSDRGQHAQVPLKKPVSPPATGSKLAARRGEHVARALNNLRIGGKPRPGEKASPRCSPRTHGDEARALFGAMLEPSPDSTPFSTSSESDWSPDQPGQTTPTPQHESGKRPPLPPYGPRLNRSARRSNLAAIAEQPPRVERKTKLGRAQNPARAAASDEEKDDSAWERAKALRVNITPRATIPKPSVSLDSEDYFEIQDPLSGGRTETGSGRGSRGSDEGSRGLDPRLSPRLARLLRRVPGIGALTTERMERLVESAHMLEYGSGEVIAKTGTNCCGTCVVLEGRVLAMDMTFTCPSANGILGPGDWFGLDCGAGIGAAHNLTWTVDYRMIETGAIFFARTEVLLDVFSASPPAPLSTRLLFAKGYRAIAFLGQGAFGRVHLVEDLLGGGTFALKKIPKSVIRSFSTAKTLAREVRALRALSASRFVGRVERTFADWRFLYILQEPLLGGELHAVICRGPGCLNEEDARFYLACAVLALCDVHSAGILHRDVKPENLLLDRNGYLKLVDFGYSTPITACLCDTTYVGTVDYMPPEVVRRDPRCWRPAADWWSLGVTLFCMLTGTLPFSYDWEHDLNRPEHNKIYRRITDDYFPKHHLCQRMSREAFDLLSRLMNKDPRRRAGGGIRGAAEIQEHPWFEGFNWWALKAGRMRAPYIPCVTNGHDASNFCPPPEQCAPEPEDTFPDDPALVEENQKLDRLFNET</sequence>
<evidence type="ECO:0000256" key="7">
    <source>
        <dbReference type="ARBA" id="ARBA00022777"/>
    </source>
</evidence>
<dbReference type="Gene3D" id="1.10.510.10">
    <property type="entry name" value="Transferase(Phosphotransferase) domain 1"/>
    <property type="match status" value="1"/>
</dbReference>
<feature type="compositionally biased region" description="Low complexity" evidence="13">
    <location>
        <begin position="389"/>
        <end position="418"/>
    </location>
</feature>
<reference evidence="17 18" key="1">
    <citation type="journal article" date="2014" name="Nat. Commun.">
        <title>Klebsormidium flaccidum genome reveals primary factors for plant terrestrial adaptation.</title>
        <authorList>
            <person name="Hori K."/>
            <person name="Maruyama F."/>
            <person name="Fujisawa T."/>
            <person name="Togashi T."/>
            <person name="Yamamoto N."/>
            <person name="Seo M."/>
            <person name="Sato S."/>
            <person name="Yamada T."/>
            <person name="Mori H."/>
            <person name="Tajima N."/>
            <person name="Moriyama T."/>
            <person name="Ikeuchi M."/>
            <person name="Watanabe M."/>
            <person name="Wada H."/>
            <person name="Kobayashi K."/>
            <person name="Saito M."/>
            <person name="Masuda T."/>
            <person name="Sasaki-Sekimoto Y."/>
            <person name="Mashiguchi K."/>
            <person name="Awai K."/>
            <person name="Shimojima M."/>
            <person name="Masuda S."/>
            <person name="Iwai M."/>
            <person name="Nobusawa T."/>
            <person name="Narise T."/>
            <person name="Kondo S."/>
            <person name="Saito H."/>
            <person name="Sato R."/>
            <person name="Murakawa M."/>
            <person name="Ihara Y."/>
            <person name="Oshima-Yamada Y."/>
            <person name="Ohtaka K."/>
            <person name="Satoh M."/>
            <person name="Sonobe K."/>
            <person name="Ishii M."/>
            <person name="Ohtani R."/>
            <person name="Kanamori-Sato M."/>
            <person name="Honoki R."/>
            <person name="Miyazaki D."/>
            <person name="Mochizuki H."/>
            <person name="Umetsu J."/>
            <person name="Higashi K."/>
            <person name="Shibata D."/>
            <person name="Kamiya Y."/>
            <person name="Sato N."/>
            <person name="Nakamura Y."/>
            <person name="Tabata S."/>
            <person name="Ida S."/>
            <person name="Kurokawa K."/>
            <person name="Ohta H."/>
        </authorList>
    </citation>
    <scope>NUCLEOTIDE SEQUENCE [LARGE SCALE GENOMIC DNA]</scope>
    <source>
        <strain evidence="17 18">NIES-2285</strain>
    </source>
</reference>
<dbReference type="InterPro" id="IPR008271">
    <property type="entry name" value="Ser/Thr_kinase_AS"/>
</dbReference>
<feature type="region of interest" description="Disordered" evidence="13">
    <location>
        <begin position="50"/>
        <end position="74"/>
    </location>
</feature>
<dbReference type="InterPro" id="IPR000595">
    <property type="entry name" value="cNMP-bd_dom"/>
</dbReference>
<dbReference type="PROSITE" id="PS00108">
    <property type="entry name" value="PROTEIN_KINASE_ST"/>
    <property type="match status" value="1"/>
</dbReference>
<evidence type="ECO:0000256" key="11">
    <source>
        <dbReference type="ARBA" id="ARBA00047462"/>
    </source>
</evidence>
<dbReference type="Pfam" id="PF00069">
    <property type="entry name" value="Pkinase"/>
    <property type="match status" value="1"/>
</dbReference>
<evidence type="ECO:0000256" key="1">
    <source>
        <dbReference type="ARBA" id="ARBA00006352"/>
    </source>
</evidence>
<feature type="binding site" evidence="12">
    <location>
        <position position="709"/>
    </location>
    <ligand>
        <name>ATP</name>
        <dbReference type="ChEBI" id="CHEBI:30616"/>
    </ligand>
</feature>
<feature type="domain" description="AGC-kinase C-terminal" evidence="16">
    <location>
        <begin position="952"/>
        <end position="1016"/>
    </location>
</feature>
<evidence type="ECO:0000256" key="3">
    <source>
        <dbReference type="ARBA" id="ARBA00022527"/>
    </source>
</evidence>
<evidence type="ECO:0000313" key="17">
    <source>
        <dbReference type="EMBL" id="GAQ81107.1"/>
    </source>
</evidence>
<dbReference type="InterPro" id="IPR000719">
    <property type="entry name" value="Prot_kinase_dom"/>
</dbReference>
<dbReference type="PROSITE" id="PS00107">
    <property type="entry name" value="PROTEIN_KINASE_ATP"/>
    <property type="match status" value="1"/>
</dbReference>
<dbReference type="GO" id="GO:0005952">
    <property type="term" value="C:cAMP-dependent protein kinase complex"/>
    <property type="evidence" value="ECO:0000318"/>
    <property type="project" value="GO_Central"/>
</dbReference>
<dbReference type="PROSITE" id="PS51285">
    <property type="entry name" value="AGC_KINASE_CTER"/>
    <property type="match status" value="1"/>
</dbReference>
<dbReference type="PROSITE" id="PS50042">
    <property type="entry name" value="CNMP_BINDING_3"/>
    <property type="match status" value="1"/>
</dbReference>
<dbReference type="EC" id="2.7.11.12" evidence="2"/>
<dbReference type="GO" id="GO:0030553">
    <property type="term" value="F:cGMP binding"/>
    <property type="evidence" value="ECO:0007669"/>
    <property type="project" value="UniProtKB-KW"/>
</dbReference>
<evidence type="ECO:0000256" key="9">
    <source>
        <dbReference type="ARBA" id="ARBA00022992"/>
    </source>
</evidence>
<dbReference type="STRING" id="105231.A0A1Y1HX43"/>
<dbReference type="Gene3D" id="3.30.200.20">
    <property type="entry name" value="Phosphorylase Kinase, domain 1"/>
    <property type="match status" value="1"/>
</dbReference>
<feature type="domain" description="Protein kinase" evidence="14">
    <location>
        <begin position="680"/>
        <end position="951"/>
    </location>
</feature>
<protein>
    <recommendedName>
        <fullName evidence="2">cGMP-dependent protein kinase</fullName>
        <ecNumber evidence="2">2.7.11.12</ecNumber>
    </recommendedName>
</protein>
<evidence type="ECO:0000256" key="8">
    <source>
        <dbReference type="ARBA" id="ARBA00022840"/>
    </source>
</evidence>
<evidence type="ECO:0000256" key="4">
    <source>
        <dbReference type="ARBA" id="ARBA00022535"/>
    </source>
</evidence>
<dbReference type="PANTHER" id="PTHR24353">
    <property type="entry name" value="CYCLIC NUCLEOTIDE-DEPENDENT PROTEIN KINASE"/>
    <property type="match status" value="1"/>
</dbReference>
<dbReference type="OrthoDB" id="544247at2759"/>
<feature type="region of interest" description="Disordered" evidence="13">
    <location>
        <begin position="158"/>
        <end position="204"/>
    </location>
</feature>
<keyword evidence="8 12" id="KW-0067">ATP-binding</keyword>
<dbReference type="EMBL" id="DF237020">
    <property type="protein sequence ID" value="GAQ81107.1"/>
    <property type="molecule type" value="Genomic_DNA"/>
</dbReference>
<keyword evidence="9" id="KW-0142">cGMP-binding</keyword>
<dbReference type="PROSITE" id="PS50011">
    <property type="entry name" value="PROTEIN_KINASE_DOM"/>
    <property type="match status" value="1"/>
</dbReference>
<feature type="compositionally biased region" description="Basic and acidic residues" evidence="13">
    <location>
        <begin position="57"/>
        <end position="66"/>
    </location>
</feature>
<comment type="catalytic activity">
    <reaction evidence="11">
        <text>L-seryl-[protein] + ATP = O-phospho-L-seryl-[protein] + ADP + H(+)</text>
        <dbReference type="Rhea" id="RHEA:17989"/>
        <dbReference type="Rhea" id="RHEA-COMP:9863"/>
        <dbReference type="Rhea" id="RHEA-COMP:11604"/>
        <dbReference type="ChEBI" id="CHEBI:15378"/>
        <dbReference type="ChEBI" id="CHEBI:29999"/>
        <dbReference type="ChEBI" id="CHEBI:30616"/>
        <dbReference type="ChEBI" id="CHEBI:83421"/>
        <dbReference type="ChEBI" id="CHEBI:456216"/>
        <dbReference type="EC" id="2.7.11.12"/>
    </reaction>
</comment>
<dbReference type="Proteomes" id="UP000054558">
    <property type="component" value="Unassembled WGS sequence"/>
</dbReference>
<dbReference type="Gene3D" id="2.60.120.10">
    <property type="entry name" value="Jelly Rolls"/>
    <property type="match status" value="1"/>
</dbReference>
<proteinExistence type="inferred from homology"/>
<evidence type="ECO:0000313" key="18">
    <source>
        <dbReference type="Proteomes" id="UP000054558"/>
    </source>
</evidence>
<feature type="compositionally biased region" description="Basic and acidic residues" evidence="13">
    <location>
        <begin position="1005"/>
        <end position="1016"/>
    </location>
</feature>
<feature type="region of interest" description="Disordered" evidence="13">
    <location>
        <begin position="983"/>
        <end position="1016"/>
    </location>
</feature>
<feature type="region of interest" description="Disordered" evidence="13">
    <location>
        <begin position="309"/>
        <end position="478"/>
    </location>
</feature>
<dbReference type="GO" id="GO:0004692">
    <property type="term" value="F:cGMP-dependent protein kinase activity"/>
    <property type="evidence" value="ECO:0007669"/>
    <property type="project" value="UniProtKB-EC"/>
</dbReference>
<comment type="similarity">
    <text evidence="1">Belongs to the protein kinase superfamily. AGC Ser/Thr protein kinase family. cGMP subfamily.</text>
</comment>
<feature type="region of interest" description="Disordered" evidence="13">
    <location>
        <begin position="512"/>
        <end position="541"/>
    </location>
</feature>
<dbReference type="GO" id="GO:0007189">
    <property type="term" value="P:adenylate cyclase-activating G protein-coupled receptor signaling pathway"/>
    <property type="evidence" value="ECO:0000318"/>
    <property type="project" value="GO_Central"/>
</dbReference>
<dbReference type="InterPro" id="IPR000961">
    <property type="entry name" value="AGC-kinase_C"/>
</dbReference>
<evidence type="ECO:0000256" key="12">
    <source>
        <dbReference type="PROSITE-ProRule" id="PRU10141"/>
    </source>
</evidence>
<keyword evidence="3" id="KW-0723">Serine/threonine-protein kinase</keyword>
<feature type="compositionally biased region" description="Basic and acidic residues" evidence="13">
    <location>
        <begin position="529"/>
        <end position="539"/>
    </location>
</feature>
<dbReference type="InterPro" id="IPR014710">
    <property type="entry name" value="RmlC-like_jellyroll"/>
</dbReference>
<dbReference type="InterPro" id="IPR011009">
    <property type="entry name" value="Kinase-like_dom_sf"/>
</dbReference>
<organism evidence="17 18">
    <name type="scientific">Klebsormidium nitens</name>
    <name type="common">Green alga</name>
    <name type="synonym">Ulothrix nitens</name>
    <dbReference type="NCBI Taxonomy" id="105231"/>
    <lineage>
        <taxon>Eukaryota</taxon>
        <taxon>Viridiplantae</taxon>
        <taxon>Streptophyta</taxon>
        <taxon>Klebsormidiophyceae</taxon>
        <taxon>Klebsormidiales</taxon>
        <taxon>Klebsormidiaceae</taxon>
        <taxon>Klebsormidium</taxon>
    </lineage>
</organism>
<dbReference type="GO" id="GO:0004691">
    <property type="term" value="F:cAMP-dependent protein kinase activity"/>
    <property type="evidence" value="ECO:0000318"/>
    <property type="project" value="GO_Central"/>
</dbReference>
<dbReference type="SUPFAM" id="SSF56112">
    <property type="entry name" value="Protein kinase-like (PK-like)"/>
    <property type="match status" value="1"/>
</dbReference>
<gene>
    <name evidence="17" type="ORF">KFL_000710120</name>
</gene>
<keyword evidence="18" id="KW-1185">Reference proteome</keyword>
<evidence type="ECO:0000259" key="14">
    <source>
        <dbReference type="PROSITE" id="PS50011"/>
    </source>
</evidence>
<dbReference type="SUPFAM" id="SSF51206">
    <property type="entry name" value="cAMP-binding domain-like"/>
    <property type="match status" value="1"/>
</dbReference>
<evidence type="ECO:0000256" key="13">
    <source>
        <dbReference type="SAM" id="MobiDB-lite"/>
    </source>
</evidence>
<comment type="catalytic activity">
    <reaction evidence="10">
        <text>L-threonyl-[protein] + ATP = O-phospho-L-threonyl-[protein] + ADP + H(+)</text>
        <dbReference type="Rhea" id="RHEA:46608"/>
        <dbReference type="Rhea" id="RHEA-COMP:11060"/>
        <dbReference type="Rhea" id="RHEA-COMP:11605"/>
        <dbReference type="ChEBI" id="CHEBI:15378"/>
        <dbReference type="ChEBI" id="CHEBI:30013"/>
        <dbReference type="ChEBI" id="CHEBI:30616"/>
        <dbReference type="ChEBI" id="CHEBI:61977"/>
        <dbReference type="ChEBI" id="CHEBI:456216"/>
        <dbReference type="EC" id="2.7.11.12"/>
    </reaction>
</comment>
<dbReference type="SMART" id="SM00220">
    <property type="entry name" value="S_TKc"/>
    <property type="match status" value="1"/>
</dbReference>
<keyword evidence="4" id="KW-0140">cGMP</keyword>
<evidence type="ECO:0000259" key="16">
    <source>
        <dbReference type="PROSITE" id="PS51285"/>
    </source>
</evidence>
<name>A0A1Y1HX43_KLENI</name>
<keyword evidence="5" id="KW-0808">Transferase</keyword>
<evidence type="ECO:0000256" key="2">
    <source>
        <dbReference type="ARBA" id="ARBA00012428"/>
    </source>
</evidence>
<evidence type="ECO:0000256" key="10">
    <source>
        <dbReference type="ARBA" id="ARBA00047298"/>
    </source>
</evidence>
<dbReference type="InterPro" id="IPR017441">
    <property type="entry name" value="Protein_kinase_ATP_BS"/>
</dbReference>
<dbReference type="InterPro" id="IPR018490">
    <property type="entry name" value="cNMP-bd_dom_sf"/>
</dbReference>